<dbReference type="Proteomes" id="UP000070160">
    <property type="component" value="Unassembled WGS sequence"/>
</dbReference>
<name>A0A134CJX0_9FIRM</name>
<evidence type="ECO:0000313" key="2">
    <source>
        <dbReference type="Proteomes" id="UP000070160"/>
    </source>
</evidence>
<evidence type="ECO:0000313" key="1">
    <source>
        <dbReference type="EMBL" id="KXB92419.1"/>
    </source>
</evidence>
<protein>
    <submittedName>
        <fullName evidence="1">Uncharacterized protein</fullName>
    </submittedName>
</protein>
<proteinExistence type="predicted"/>
<gene>
    <name evidence="1" type="ORF">HMPREF3182_00415</name>
</gene>
<keyword evidence="2" id="KW-1185">Reference proteome</keyword>
<dbReference type="AlphaFoldDB" id="A0A134CJX0"/>
<sequence>MIQQKKIALDRLEVAINIFINKACVLQLSESGNIVHIKIAGNNTEHVTVNGINGIEMLYKVLKCGFIEGRGGRCS</sequence>
<organism evidence="1 2">
    <name type="scientific">Megasphaera hutchinsoni</name>
    <dbReference type="NCBI Taxonomy" id="1588748"/>
    <lineage>
        <taxon>Bacteria</taxon>
        <taxon>Bacillati</taxon>
        <taxon>Bacillota</taxon>
        <taxon>Negativicutes</taxon>
        <taxon>Veillonellales</taxon>
        <taxon>Veillonellaceae</taxon>
        <taxon>Megasphaera</taxon>
    </lineage>
</organism>
<reference evidence="2" key="1">
    <citation type="submission" date="2016-01" db="EMBL/GenBank/DDBJ databases">
        <authorList>
            <person name="Mitreva M."/>
            <person name="Pepin K.H."/>
            <person name="Mihindukulasuriya K.A."/>
            <person name="Fulton R."/>
            <person name="Fronick C."/>
            <person name="O'Laughlin M."/>
            <person name="Miner T."/>
            <person name="Herter B."/>
            <person name="Rosa B.A."/>
            <person name="Cordes M."/>
            <person name="Tomlinson C."/>
            <person name="Wollam A."/>
            <person name="Palsikar V.B."/>
            <person name="Mardis E.R."/>
            <person name="Wilson R.K."/>
        </authorList>
    </citation>
    <scope>NUCLEOTIDE SEQUENCE [LARGE SCALE GENOMIC DNA]</scope>
    <source>
        <strain evidence="2">KA00182</strain>
    </source>
</reference>
<comment type="caution">
    <text evidence="1">The sequence shown here is derived from an EMBL/GenBank/DDBJ whole genome shotgun (WGS) entry which is preliminary data.</text>
</comment>
<accession>A0A134CJX0</accession>
<dbReference type="EMBL" id="LSDT01000012">
    <property type="protein sequence ID" value="KXB92419.1"/>
    <property type="molecule type" value="Genomic_DNA"/>
</dbReference>
<dbReference type="STRING" id="1588748.HMPREF3182_00415"/>